<reference evidence="2 3" key="1">
    <citation type="submission" date="2020-12" db="EMBL/GenBank/DDBJ databases">
        <authorList>
            <person name="Kusuma A.B."/>
            <person name="Nouioui I."/>
            <person name="Goodfellow M."/>
        </authorList>
    </citation>
    <scope>NUCLEOTIDE SEQUENCE [LARGE SCALE GENOMIC DNA]</scope>
    <source>
        <strain evidence="2 3">DSM 41764</strain>
    </source>
</reference>
<dbReference type="Pfam" id="PF03466">
    <property type="entry name" value="LysR_substrate"/>
    <property type="match status" value="1"/>
</dbReference>
<dbReference type="PANTHER" id="PTHR30419">
    <property type="entry name" value="HTH-TYPE TRANSCRIPTIONAL REGULATOR YBHD"/>
    <property type="match status" value="1"/>
</dbReference>
<keyword evidence="3" id="KW-1185">Reference proteome</keyword>
<sequence>YLRDHPGVAVRLLDDNSRNVERMVRDGEVDFGVGSLVSEAPEIVFEPLADDAFGLVCSRRHPLARRRQLRWDELQGLPLLGTTAHHQLAAWPEQARWLQAPVLQVSTMLTMLALLEANVGVTVLARLGVPAML</sequence>
<dbReference type="PANTHER" id="PTHR30419:SF8">
    <property type="entry name" value="NITROGEN ASSIMILATION TRANSCRIPTIONAL ACTIVATOR-RELATED"/>
    <property type="match status" value="1"/>
</dbReference>
<dbReference type="Gene3D" id="3.40.190.10">
    <property type="entry name" value="Periplasmic binding protein-like II"/>
    <property type="match status" value="2"/>
</dbReference>
<evidence type="ECO:0000313" key="3">
    <source>
        <dbReference type="Proteomes" id="UP000638849"/>
    </source>
</evidence>
<feature type="non-terminal residue" evidence="2">
    <location>
        <position position="133"/>
    </location>
</feature>
<name>A0ABS0RUS9_9ACTN</name>
<dbReference type="InterPro" id="IPR005119">
    <property type="entry name" value="LysR_subst-bd"/>
</dbReference>
<proteinExistence type="predicted"/>
<protein>
    <recommendedName>
        <fullName evidence="1">LysR substrate-binding domain-containing protein</fullName>
    </recommendedName>
</protein>
<feature type="domain" description="LysR substrate-binding" evidence="1">
    <location>
        <begin position="2"/>
        <end position="129"/>
    </location>
</feature>
<comment type="caution">
    <text evidence="2">The sequence shown here is derived from an EMBL/GenBank/DDBJ whole genome shotgun (WGS) entry which is preliminary data.</text>
</comment>
<evidence type="ECO:0000259" key="1">
    <source>
        <dbReference type="Pfam" id="PF03466"/>
    </source>
</evidence>
<dbReference type="EMBL" id="JAEEAQ010001706">
    <property type="protein sequence ID" value="MBI0320620.1"/>
    <property type="molecule type" value="Genomic_DNA"/>
</dbReference>
<organism evidence="2 3">
    <name type="scientific">Streptomyces javensis</name>
    <dbReference type="NCBI Taxonomy" id="114698"/>
    <lineage>
        <taxon>Bacteria</taxon>
        <taxon>Bacillati</taxon>
        <taxon>Actinomycetota</taxon>
        <taxon>Actinomycetes</taxon>
        <taxon>Kitasatosporales</taxon>
        <taxon>Streptomycetaceae</taxon>
        <taxon>Streptomyces</taxon>
        <taxon>Streptomyces violaceusniger group</taxon>
    </lineage>
</organism>
<dbReference type="SUPFAM" id="SSF53850">
    <property type="entry name" value="Periplasmic binding protein-like II"/>
    <property type="match status" value="1"/>
</dbReference>
<feature type="non-terminal residue" evidence="2">
    <location>
        <position position="1"/>
    </location>
</feature>
<dbReference type="InterPro" id="IPR050950">
    <property type="entry name" value="HTH-type_LysR_regulators"/>
</dbReference>
<dbReference type="Proteomes" id="UP000638849">
    <property type="component" value="Unassembled WGS sequence"/>
</dbReference>
<accession>A0ABS0RUS9</accession>
<evidence type="ECO:0000313" key="2">
    <source>
        <dbReference type="EMBL" id="MBI0320620.1"/>
    </source>
</evidence>
<gene>
    <name evidence="2" type="ORF">JBF12_48285</name>
</gene>